<dbReference type="GO" id="GO:0009252">
    <property type="term" value="P:peptidoglycan biosynthetic process"/>
    <property type="evidence" value="ECO:0007669"/>
    <property type="project" value="UniProtKB-UniRule"/>
</dbReference>
<dbReference type="PANTHER" id="PTHR30518">
    <property type="entry name" value="ENDOLYTIC MUREIN TRANSGLYCOSYLASE"/>
    <property type="match status" value="1"/>
</dbReference>
<comment type="catalytic activity">
    <reaction evidence="7">
        <text>a peptidoglycan chain = a peptidoglycan chain with N-acetyl-1,6-anhydromuramyl-[peptide] at the reducing end + a peptidoglycan chain with N-acetylglucosamine at the non-reducing end.</text>
        <dbReference type="EC" id="4.2.2.29"/>
    </reaction>
</comment>
<reference evidence="8 9" key="1">
    <citation type="journal article" date="2016" name="Nat. Commun.">
        <title>Thousands of microbial genomes shed light on interconnected biogeochemical processes in an aquifer system.</title>
        <authorList>
            <person name="Anantharaman K."/>
            <person name="Brown C.T."/>
            <person name="Hug L.A."/>
            <person name="Sharon I."/>
            <person name="Castelle C.J."/>
            <person name="Probst A.J."/>
            <person name="Thomas B.C."/>
            <person name="Singh A."/>
            <person name="Wilkins M.J."/>
            <person name="Karaoz U."/>
            <person name="Brodie E.L."/>
            <person name="Williams K.H."/>
            <person name="Hubbard S.S."/>
            <person name="Banfield J.F."/>
        </authorList>
    </citation>
    <scope>NUCLEOTIDE SEQUENCE [LARGE SCALE GENOMIC DNA]</scope>
</reference>
<dbReference type="EC" id="4.2.2.29" evidence="7"/>
<keyword evidence="4 7" id="KW-0472">Membrane</keyword>
<dbReference type="STRING" id="1802165.A3F94_01805"/>
<keyword evidence="1 7" id="KW-1003">Cell membrane</keyword>
<dbReference type="NCBIfam" id="TIGR00247">
    <property type="entry name" value="endolytic transglycosylase MltG"/>
    <property type="match status" value="1"/>
</dbReference>
<protein>
    <recommendedName>
        <fullName evidence="7">Endolytic murein transglycosylase</fullName>
        <ecNumber evidence="7">4.2.2.29</ecNumber>
    </recommendedName>
    <alternativeName>
        <fullName evidence="7">Peptidoglycan lytic transglycosylase</fullName>
    </alternativeName>
    <alternativeName>
        <fullName evidence="7">Peptidoglycan polymerization terminase</fullName>
    </alternativeName>
</protein>
<comment type="similarity">
    <text evidence="7">Belongs to the transglycosylase MltG family.</text>
</comment>
<dbReference type="AlphaFoldDB" id="A0A1G2HGN9"/>
<feature type="site" description="Important for catalytic activity" evidence="7">
    <location>
        <position position="233"/>
    </location>
</feature>
<accession>A0A1G2HGN9</accession>
<dbReference type="HAMAP" id="MF_02065">
    <property type="entry name" value="MltG"/>
    <property type="match status" value="1"/>
</dbReference>
<comment type="caution">
    <text evidence="8">The sequence shown here is derived from an EMBL/GenBank/DDBJ whole genome shotgun (WGS) entry which is preliminary data.</text>
</comment>
<keyword evidence="3 7" id="KW-1133">Transmembrane helix</keyword>
<organism evidence="8 9">
    <name type="scientific">Candidatus Spechtbacteria bacterium RIFCSPLOWO2_12_FULL_38_22</name>
    <dbReference type="NCBI Taxonomy" id="1802165"/>
    <lineage>
        <taxon>Bacteria</taxon>
        <taxon>Candidatus Spechtiibacteriota</taxon>
    </lineage>
</organism>
<evidence type="ECO:0000313" key="9">
    <source>
        <dbReference type="Proteomes" id="UP000176770"/>
    </source>
</evidence>
<keyword evidence="2 7" id="KW-0812">Transmembrane</keyword>
<dbReference type="PANTHER" id="PTHR30518:SF2">
    <property type="entry name" value="ENDOLYTIC MUREIN TRANSGLYCOSYLASE"/>
    <property type="match status" value="1"/>
</dbReference>
<dbReference type="GO" id="GO:0005886">
    <property type="term" value="C:plasma membrane"/>
    <property type="evidence" value="ECO:0007669"/>
    <property type="project" value="UniProtKB-SubCell"/>
</dbReference>
<comment type="function">
    <text evidence="7">Functions as a peptidoglycan terminase that cleaves nascent peptidoglycan strands endolytically to terminate their elongation.</text>
</comment>
<feature type="transmembrane region" description="Helical" evidence="7">
    <location>
        <begin position="7"/>
        <end position="27"/>
    </location>
</feature>
<evidence type="ECO:0000256" key="7">
    <source>
        <dbReference type="HAMAP-Rule" id="MF_02065"/>
    </source>
</evidence>
<sequence>MRFFKNIFLVLIILGFFITSILGFLVYQAHKHNGEFGTKIVIIEQGTSLSGIANLFKKEELILNRGLFIVYAFLNGKASKMQAGVYEIDTPVSIADLITVVSGGDINGFALVTIPEGFTSEQIAQKLEAEEVLESKIEFLNQASLSTASAYDIYKYEFLNKISASSLEGFLFPDTYEFRKGESAVEVLDKFLKNFDKKAWVFLRSAAGEATDGQAKKFTSYEYLIIASLLEREVQTEQDMKLVAGVLANRLNLDMLLQVDATLAYITNKQTGQITNQDKLINSLFNTYKYSGLPPAPIANSGLRAINAALNPQANNYLYYLSDKNNITHFAETLEEHIRNKATYLK</sequence>
<evidence type="ECO:0000313" key="8">
    <source>
        <dbReference type="EMBL" id="OGZ61664.1"/>
    </source>
</evidence>
<dbReference type="EMBL" id="MHOK01000019">
    <property type="protein sequence ID" value="OGZ61664.1"/>
    <property type="molecule type" value="Genomic_DNA"/>
</dbReference>
<evidence type="ECO:0000256" key="3">
    <source>
        <dbReference type="ARBA" id="ARBA00022989"/>
    </source>
</evidence>
<gene>
    <name evidence="7" type="primary">mltG</name>
    <name evidence="8" type="ORF">A3F94_01805</name>
</gene>
<dbReference type="Pfam" id="PF02618">
    <property type="entry name" value="YceG"/>
    <property type="match status" value="1"/>
</dbReference>
<dbReference type="Gene3D" id="3.30.1490.480">
    <property type="entry name" value="Endolytic murein transglycosylase"/>
    <property type="match status" value="2"/>
</dbReference>
<proteinExistence type="inferred from homology"/>
<evidence type="ECO:0000256" key="4">
    <source>
        <dbReference type="ARBA" id="ARBA00023136"/>
    </source>
</evidence>
<keyword evidence="6 7" id="KW-0961">Cell wall biogenesis/degradation</keyword>
<evidence type="ECO:0000256" key="6">
    <source>
        <dbReference type="ARBA" id="ARBA00023316"/>
    </source>
</evidence>
<name>A0A1G2HGN9_9BACT</name>
<keyword evidence="5 7" id="KW-0456">Lyase</keyword>
<dbReference type="Proteomes" id="UP000176770">
    <property type="component" value="Unassembled WGS sequence"/>
</dbReference>
<evidence type="ECO:0000256" key="2">
    <source>
        <dbReference type="ARBA" id="ARBA00022692"/>
    </source>
</evidence>
<evidence type="ECO:0000256" key="1">
    <source>
        <dbReference type="ARBA" id="ARBA00022475"/>
    </source>
</evidence>
<dbReference type="GO" id="GO:0071555">
    <property type="term" value="P:cell wall organization"/>
    <property type="evidence" value="ECO:0007669"/>
    <property type="project" value="UniProtKB-KW"/>
</dbReference>
<dbReference type="GO" id="GO:0008932">
    <property type="term" value="F:lytic endotransglycosylase activity"/>
    <property type="evidence" value="ECO:0007669"/>
    <property type="project" value="UniProtKB-UniRule"/>
</dbReference>
<evidence type="ECO:0000256" key="5">
    <source>
        <dbReference type="ARBA" id="ARBA00023239"/>
    </source>
</evidence>
<dbReference type="InterPro" id="IPR003770">
    <property type="entry name" value="MLTG-like"/>
</dbReference>
<comment type="subcellular location">
    <subcellularLocation>
        <location evidence="7">Cell membrane</location>
        <topology evidence="7">Single-pass membrane protein</topology>
    </subcellularLocation>
</comment>